<gene>
    <name evidence="6" type="ORF">H9810_04810</name>
</gene>
<evidence type="ECO:0000313" key="7">
    <source>
        <dbReference type="Proteomes" id="UP000824031"/>
    </source>
</evidence>
<dbReference type="GO" id="GO:0097367">
    <property type="term" value="F:carbohydrate derivative binding"/>
    <property type="evidence" value="ECO:0007669"/>
    <property type="project" value="InterPro"/>
</dbReference>
<evidence type="ECO:0000259" key="4">
    <source>
        <dbReference type="PROSITE" id="PS51071"/>
    </source>
</evidence>
<dbReference type="SUPFAM" id="SSF53697">
    <property type="entry name" value="SIS domain"/>
    <property type="match status" value="1"/>
</dbReference>
<protein>
    <submittedName>
        <fullName evidence="6">MurR/RpiR family transcriptional regulator</fullName>
    </submittedName>
</protein>
<dbReference type="Pfam" id="PF01418">
    <property type="entry name" value="HTH_6"/>
    <property type="match status" value="1"/>
</dbReference>
<dbReference type="InterPro" id="IPR001347">
    <property type="entry name" value="SIS_dom"/>
</dbReference>
<name>A0A9D2JFL6_9FIRM</name>
<keyword evidence="3" id="KW-0804">Transcription</keyword>
<dbReference type="InterPro" id="IPR009057">
    <property type="entry name" value="Homeodomain-like_sf"/>
</dbReference>
<dbReference type="Pfam" id="PF01380">
    <property type="entry name" value="SIS"/>
    <property type="match status" value="1"/>
</dbReference>
<dbReference type="Gene3D" id="3.40.50.10490">
    <property type="entry name" value="Glucose-6-phosphate isomerase like protein, domain 1"/>
    <property type="match status" value="1"/>
</dbReference>
<reference evidence="6" key="2">
    <citation type="submission" date="2021-04" db="EMBL/GenBank/DDBJ databases">
        <authorList>
            <person name="Gilroy R."/>
        </authorList>
    </citation>
    <scope>NUCLEOTIDE SEQUENCE</scope>
    <source>
        <strain evidence="6">3436</strain>
    </source>
</reference>
<keyword evidence="2" id="KW-0238">DNA-binding</keyword>
<dbReference type="GO" id="GO:0003700">
    <property type="term" value="F:DNA-binding transcription factor activity"/>
    <property type="evidence" value="ECO:0007669"/>
    <property type="project" value="InterPro"/>
</dbReference>
<sequence>MKHDIYKLADQYHLTGSDQQLLQAVLEAVEQHAQYSVRVFAAQNYVSPAAVIRLSKKLGYTGYTDMIYQLGFLVRNEDRNKAHTSDINSFIGEIPTEQIEAFLDGLTRNRQRTILVAGTGFSEPLRDFFVRKLLVMGYPTVGTNSYEVYETNSLKAGLMIVISKSGSTDTILKLVTDAKSHGIEIAAFTGAANSPIARNADLSFILLDDNILDDRNLTANYFYARVLILFEYLMEKSLDRSEAVAGEGATSG</sequence>
<dbReference type="SUPFAM" id="SSF46689">
    <property type="entry name" value="Homeodomain-like"/>
    <property type="match status" value="1"/>
</dbReference>
<accession>A0A9D2JFL6</accession>
<dbReference type="Proteomes" id="UP000824031">
    <property type="component" value="Unassembled WGS sequence"/>
</dbReference>
<dbReference type="CDD" id="cd05013">
    <property type="entry name" value="SIS_RpiR"/>
    <property type="match status" value="1"/>
</dbReference>
<reference evidence="6" key="1">
    <citation type="journal article" date="2021" name="PeerJ">
        <title>Extensive microbial diversity within the chicken gut microbiome revealed by metagenomics and culture.</title>
        <authorList>
            <person name="Gilroy R."/>
            <person name="Ravi A."/>
            <person name="Getino M."/>
            <person name="Pursley I."/>
            <person name="Horton D.L."/>
            <person name="Alikhan N.F."/>
            <person name="Baker D."/>
            <person name="Gharbi K."/>
            <person name="Hall N."/>
            <person name="Watson M."/>
            <person name="Adriaenssens E.M."/>
            <person name="Foster-Nyarko E."/>
            <person name="Jarju S."/>
            <person name="Secka A."/>
            <person name="Antonio M."/>
            <person name="Oren A."/>
            <person name="Chaudhuri R.R."/>
            <person name="La Ragione R."/>
            <person name="Hildebrand F."/>
            <person name="Pallen M.J."/>
        </authorList>
    </citation>
    <scope>NUCLEOTIDE SEQUENCE</scope>
    <source>
        <strain evidence="6">3436</strain>
    </source>
</reference>
<dbReference type="InterPro" id="IPR035472">
    <property type="entry name" value="RpiR-like_SIS"/>
</dbReference>
<dbReference type="GO" id="GO:1901135">
    <property type="term" value="P:carbohydrate derivative metabolic process"/>
    <property type="evidence" value="ECO:0007669"/>
    <property type="project" value="InterPro"/>
</dbReference>
<dbReference type="GO" id="GO:0003677">
    <property type="term" value="F:DNA binding"/>
    <property type="evidence" value="ECO:0007669"/>
    <property type="project" value="UniProtKB-KW"/>
</dbReference>
<dbReference type="InterPro" id="IPR036388">
    <property type="entry name" value="WH-like_DNA-bd_sf"/>
</dbReference>
<dbReference type="InterPro" id="IPR047640">
    <property type="entry name" value="RpiR-like"/>
</dbReference>
<comment type="caution">
    <text evidence="6">The sequence shown here is derived from an EMBL/GenBank/DDBJ whole genome shotgun (WGS) entry which is preliminary data.</text>
</comment>
<feature type="domain" description="HTH rpiR-type" evidence="4">
    <location>
        <begin position="1"/>
        <end position="77"/>
    </location>
</feature>
<dbReference type="EMBL" id="DXBO01000069">
    <property type="protein sequence ID" value="HIZ48021.1"/>
    <property type="molecule type" value="Genomic_DNA"/>
</dbReference>
<dbReference type="Gene3D" id="1.10.10.10">
    <property type="entry name" value="Winged helix-like DNA-binding domain superfamily/Winged helix DNA-binding domain"/>
    <property type="match status" value="1"/>
</dbReference>
<proteinExistence type="predicted"/>
<evidence type="ECO:0000256" key="3">
    <source>
        <dbReference type="ARBA" id="ARBA00023163"/>
    </source>
</evidence>
<keyword evidence="1" id="KW-0805">Transcription regulation</keyword>
<dbReference type="AlphaFoldDB" id="A0A9D2JFL6"/>
<dbReference type="InterPro" id="IPR000281">
    <property type="entry name" value="HTH_RpiR"/>
</dbReference>
<evidence type="ECO:0000259" key="5">
    <source>
        <dbReference type="PROSITE" id="PS51464"/>
    </source>
</evidence>
<dbReference type="PROSITE" id="PS51464">
    <property type="entry name" value="SIS"/>
    <property type="match status" value="1"/>
</dbReference>
<evidence type="ECO:0000256" key="1">
    <source>
        <dbReference type="ARBA" id="ARBA00023015"/>
    </source>
</evidence>
<organism evidence="6 7">
    <name type="scientific">Candidatus Gemmiger excrementavium</name>
    <dbReference type="NCBI Taxonomy" id="2838608"/>
    <lineage>
        <taxon>Bacteria</taxon>
        <taxon>Bacillati</taxon>
        <taxon>Bacillota</taxon>
        <taxon>Clostridia</taxon>
        <taxon>Eubacteriales</taxon>
        <taxon>Gemmiger</taxon>
    </lineage>
</organism>
<dbReference type="PROSITE" id="PS51071">
    <property type="entry name" value="HTH_RPIR"/>
    <property type="match status" value="1"/>
</dbReference>
<dbReference type="PANTHER" id="PTHR30514:SF21">
    <property type="entry name" value="RPIR-FAMILY TRANSCRIPTIONAL REGULATOR"/>
    <property type="match status" value="1"/>
</dbReference>
<dbReference type="PANTHER" id="PTHR30514">
    <property type="entry name" value="GLUCOKINASE"/>
    <property type="match status" value="1"/>
</dbReference>
<dbReference type="InterPro" id="IPR046348">
    <property type="entry name" value="SIS_dom_sf"/>
</dbReference>
<feature type="domain" description="SIS" evidence="5">
    <location>
        <begin position="98"/>
        <end position="243"/>
    </location>
</feature>
<evidence type="ECO:0000256" key="2">
    <source>
        <dbReference type="ARBA" id="ARBA00023125"/>
    </source>
</evidence>
<evidence type="ECO:0000313" key="6">
    <source>
        <dbReference type="EMBL" id="HIZ48021.1"/>
    </source>
</evidence>